<keyword evidence="6" id="KW-0067">ATP-binding</keyword>
<protein>
    <recommendedName>
        <fullName evidence="3">lipoate--protein ligase</fullName>
        <ecNumber evidence="3">6.3.1.20</ecNumber>
    </recommendedName>
</protein>
<dbReference type="SUPFAM" id="SSF55681">
    <property type="entry name" value="Class II aaRS and biotin synthetases"/>
    <property type="match status" value="1"/>
</dbReference>
<feature type="domain" description="BPL/LPL catalytic" evidence="8">
    <location>
        <begin position="31"/>
        <end position="215"/>
    </location>
</feature>
<dbReference type="EMBL" id="CP023434">
    <property type="protein sequence ID" value="AXY26141.1"/>
    <property type="molecule type" value="Genomic_DNA"/>
</dbReference>
<dbReference type="PANTHER" id="PTHR12561">
    <property type="entry name" value="LIPOATE-PROTEIN LIGASE"/>
    <property type="match status" value="1"/>
</dbReference>
<dbReference type="Gene3D" id="3.30.390.50">
    <property type="entry name" value="CO dehydrogenase flavoprotein, C-terminal domain"/>
    <property type="match status" value="1"/>
</dbReference>
<evidence type="ECO:0000256" key="4">
    <source>
        <dbReference type="ARBA" id="ARBA00022598"/>
    </source>
</evidence>
<evidence type="ECO:0000313" key="9">
    <source>
        <dbReference type="EMBL" id="AXY26141.1"/>
    </source>
</evidence>
<keyword evidence="4 9" id="KW-0436">Ligase</keyword>
<dbReference type="InterPro" id="IPR004143">
    <property type="entry name" value="BPL_LPL_catalytic"/>
</dbReference>
<dbReference type="FunFam" id="3.30.930.10:FF:000072">
    <property type="entry name" value="Lipoate--protein ligase"/>
    <property type="match status" value="1"/>
</dbReference>
<dbReference type="PANTHER" id="PTHR12561:SF3">
    <property type="entry name" value="LIPOYLTRANSFERASE 1, MITOCHONDRIAL"/>
    <property type="match status" value="1"/>
</dbReference>
<sequence length="341" mass="38455">MYIIEHVRNGQEILDLGTHLAMQVYALEHIHLDEGIVFPYRPSASVQIGRYQNTIEEINAPYIEEAGIQVVRRDTGGGAIYMDRNHVNFVFILNESEPKFEDNFNKIYAPAIQGLQKLGASNVERSGRNDLEIDGQKVSGAALTVTKGRLYGGYSLLLDIDFDATEQALRPSQKKIESKGIKSVRRRVTPIRPHLGEEYQDITPEAFEKRMLLEICGVEHEEELKYYRLSDEEWAAIDQIVADKYGNWEWNYGTSPRYALNHEGRFAGGTLSVSLAVNKGVIEDIRIYGDFFGTRPIGELEEVLVGTRMDKPALMKALAEVDLTAYLGSITAEELVELILE</sequence>
<evidence type="ECO:0000259" key="8">
    <source>
        <dbReference type="PROSITE" id="PS51733"/>
    </source>
</evidence>
<keyword evidence="10" id="KW-1185">Reference proteome</keyword>
<dbReference type="GO" id="GO:0017118">
    <property type="term" value="F:lipoyltransferase activity"/>
    <property type="evidence" value="ECO:0007669"/>
    <property type="project" value="TreeGrafter"/>
</dbReference>
<evidence type="ECO:0000256" key="7">
    <source>
        <dbReference type="ARBA" id="ARBA00048037"/>
    </source>
</evidence>
<dbReference type="InterPro" id="IPR045864">
    <property type="entry name" value="aa-tRNA-synth_II/BPL/LPL"/>
</dbReference>
<dbReference type="SUPFAM" id="SSF82649">
    <property type="entry name" value="SufE/NifU"/>
    <property type="match status" value="1"/>
</dbReference>
<dbReference type="Pfam" id="PF10437">
    <property type="entry name" value="Lip_prot_lig_C"/>
    <property type="match status" value="1"/>
</dbReference>
<evidence type="ECO:0000256" key="6">
    <source>
        <dbReference type="ARBA" id="ARBA00022840"/>
    </source>
</evidence>
<comment type="catalytic activity">
    <reaction evidence="7">
        <text>L-lysyl-[lipoyl-carrier protein] + (R)-lipoate + ATP = N(6)-[(R)-lipoyl]-L-lysyl-[lipoyl-carrier protein] + AMP + diphosphate + H(+)</text>
        <dbReference type="Rhea" id="RHEA:49288"/>
        <dbReference type="Rhea" id="RHEA-COMP:10500"/>
        <dbReference type="Rhea" id="RHEA-COMP:10502"/>
        <dbReference type="ChEBI" id="CHEBI:15378"/>
        <dbReference type="ChEBI" id="CHEBI:29969"/>
        <dbReference type="ChEBI" id="CHEBI:30616"/>
        <dbReference type="ChEBI" id="CHEBI:33019"/>
        <dbReference type="ChEBI" id="CHEBI:83088"/>
        <dbReference type="ChEBI" id="CHEBI:83099"/>
        <dbReference type="ChEBI" id="CHEBI:456215"/>
        <dbReference type="EC" id="6.3.1.20"/>
    </reaction>
</comment>
<dbReference type="InterPro" id="IPR019491">
    <property type="entry name" value="Lipoate_protein_ligase_C"/>
</dbReference>
<dbReference type="Gene3D" id="3.30.930.10">
    <property type="entry name" value="Bira Bifunctional Protein, Domain 2"/>
    <property type="match status" value="1"/>
</dbReference>
<dbReference type="GO" id="GO:0005737">
    <property type="term" value="C:cytoplasm"/>
    <property type="evidence" value="ECO:0007669"/>
    <property type="project" value="TreeGrafter"/>
</dbReference>
<accession>A0A347WM34</accession>
<dbReference type="PROSITE" id="PS51733">
    <property type="entry name" value="BPL_LPL_CATALYTIC"/>
    <property type="match status" value="1"/>
</dbReference>
<proteinExistence type="predicted"/>
<evidence type="ECO:0000256" key="3">
    <source>
        <dbReference type="ARBA" id="ARBA00012367"/>
    </source>
</evidence>
<evidence type="ECO:0000256" key="2">
    <source>
        <dbReference type="ARBA" id="ARBA00005124"/>
    </source>
</evidence>
<evidence type="ECO:0000313" key="10">
    <source>
        <dbReference type="Proteomes" id="UP000263232"/>
    </source>
</evidence>
<evidence type="ECO:0000256" key="1">
    <source>
        <dbReference type="ARBA" id="ARBA00005085"/>
    </source>
</evidence>
<dbReference type="GO" id="GO:0016979">
    <property type="term" value="F:lipoate-protein ligase activity"/>
    <property type="evidence" value="ECO:0007669"/>
    <property type="project" value="UniProtKB-EC"/>
</dbReference>
<dbReference type="AlphaFoldDB" id="A0A347WM34"/>
<dbReference type="Pfam" id="PF21948">
    <property type="entry name" value="LplA-B_cat"/>
    <property type="match status" value="1"/>
</dbReference>
<dbReference type="RefSeq" id="WP_118991036.1">
    <property type="nucleotide sequence ID" value="NZ_CP023434.1"/>
</dbReference>
<evidence type="ECO:0000256" key="5">
    <source>
        <dbReference type="ARBA" id="ARBA00022741"/>
    </source>
</evidence>
<organism evidence="9 10">
    <name type="scientific">Suicoccus acidiformans</name>
    <dbReference type="NCBI Taxonomy" id="2036206"/>
    <lineage>
        <taxon>Bacteria</taxon>
        <taxon>Bacillati</taxon>
        <taxon>Bacillota</taxon>
        <taxon>Bacilli</taxon>
        <taxon>Lactobacillales</taxon>
        <taxon>Aerococcaceae</taxon>
        <taxon>Suicoccus</taxon>
    </lineage>
</organism>
<comment type="pathway">
    <text evidence="2">Protein modification; protein lipoylation via exogenous pathway; protein N(6)-(lipoyl)lysine from lipoate: step 1/2.</text>
</comment>
<keyword evidence="5" id="KW-0547">Nucleotide-binding</keyword>
<dbReference type="Proteomes" id="UP000263232">
    <property type="component" value="Chromosome"/>
</dbReference>
<dbReference type="EC" id="6.3.1.20" evidence="3"/>
<reference evidence="9 10" key="1">
    <citation type="submission" date="2017-09" db="EMBL/GenBank/DDBJ databases">
        <title>Complete genome sequence of Oxytococcus suis strain ZY16052.</title>
        <authorList>
            <person name="Li F."/>
        </authorList>
    </citation>
    <scope>NUCLEOTIDE SEQUENCE [LARGE SCALE GENOMIC DNA]</scope>
    <source>
        <strain evidence="9 10">ZY16052</strain>
    </source>
</reference>
<dbReference type="GO" id="GO:0005524">
    <property type="term" value="F:ATP binding"/>
    <property type="evidence" value="ECO:0007669"/>
    <property type="project" value="UniProtKB-KW"/>
</dbReference>
<dbReference type="CDD" id="cd16443">
    <property type="entry name" value="LplA"/>
    <property type="match status" value="1"/>
</dbReference>
<name>A0A347WM34_9LACT</name>
<dbReference type="KEGG" id="abae:CL176_09085"/>
<gene>
    <name evidence="9" type="ORF">CL176_09085</name>
</gene>
<dbReference type="GO" id="GO:0009249">
    <property type="term" value="P:protein lipoylation"/>
    <property type="evidence" value="ECO:0007669"/>
    <property type="project" value="InterPro"/>
</dbReference>
<dbReference type="OrthoDB" id="9788148at2"/>
<dbReference type="InterPro" id="IPR004562">
    <property type="entry name" value="LipoylTrfase_LipoateP_Ligase"/>
</dbReference>
<dbReference type="NCBIfam" id="TIGR00545">
    <property type="entry name" value="lipoyltrans"/>
    <property type="match status" value="1"/>
</dbReference>
<dbReference type="UniPathway" id="UPA00537">
    <property type="reaction ID" value="UER00594"/>
</dbReference>
<comment type="pathway">
    <text evidence="1">Protein modification; protein lipoylation via exogenous pathway; protein N(6)-(lipoyl)lysine from lipoate: step 2/2.</text>
</comment>